<evidence type="ECO:0000256" key="1">
    <source>
        <dbReference type="ARBA" id="ARBA00007521"/>
    </source>
</evidence>
<dbReference type="InterPro" id="IPR003477">
    <property type="entry name" value="PemK-like"/>
</dbReference>
<gene>
    <name evidence="3" type="ORF">IT779_22475</name>
</gene>
<organism evidence="3 4">
    <name type="scientific">Nocardia bovistercoris</name>
    <dbReference type="NCBI Taxonomy" id="2785916"/>
    <lineage>
        <taxon>Bacteria</taxon>
        <taxon>Bacillati</taxon>
        <taxon>Actinomycetota</taxon>
        <taxon>Actinomycetes</taxon>
        <taxon>Mycobacteriales</taxon>
        <taxon>Nocardiaceae</taxon>
        <taxon>Nocardia</taxon>
    </lineage>
</organism>
<name>A0A931N224_9NOCA</name>
<evidence type="ECO:0000313" key="3">
    <source>
        <dbReference type="EMBL" id="MBH0779045.1"/>
    </source>
</evidence>
<keyword evidence="2" id="KW-1277">Toxin-antitoxin system</keyword>
<comment type="similarity">
    <text evidence="1">Belongs to the PemK/MazF family.</text>
</comment>
<accession>A0A931N224</accession>
<sequence length="99" mass="11058">MRPIHSARLDKVRPVLVLTREMVRPHLNQVTVAAITSTIRGLSTEVAVGRRNGLTRDSVVNCDLVYTIPVADLGAQVGWFHPEQERDLSEALRLAFDLK</sequence>
<dbReference type="GO" id="GO:0003677">
    <property type="term" value="F:DNA binding"/>
    <property type="evidence" value="ECO:0007669"/>
    <property type="project" value="InterPro"/>
</dbReference>
<evidence type="ECO:0000313" key="4">
    <source>
        <dbReference type="Proteomes" id="UP000655751"/>
    </source>
</evidence>
<evidence type="ECO:0000256" key="2">
    <source>
        <dbReference type="ARBA" id="ARBA00022649"/>
    </source>
</evidence>
<dbReference type="EMBL" id="JADMLG010000009">
    <property type="protein sequence ID" value="MBH0779045.1"/>
    <property type="molecule type" value="Genomic_DNA"/>
</dbReference>
<dbReference type="Pfam" id="PF02452">
    <property type="entry name" value="PemK_toxin"/>
    <property type="match status" value="1"/>
</dbReference>
<dbReference type="Proteomes" id="UP000655751">
    <property type="component" value="Unassembled WGS sequence"/>
</dbReference>
<dbReference type="GO" id="GO:0004521">
    <property type="term" value="F:RNA endonuclease activity"/>
    <property type="evidence" value="ECO:0007669"/>
    <property type="project" value="TreeGrafter"/>
</dbReference>
<dbReference type="InterPro" id="IPR011067">
    <property type="entry name" value="Plasmid_toxin/cell-grow_inhib"/>
</dbReference>
<dbReference type="SUPFAM" id="SSF50118">
    <property type="entry name" value="Cell growth inhibitor/plasmid maintenance toxic component"/>
    <property type="match status" value="1"/>
</dbReference>
<keyword evidence="4" id="KW-1185">Reference proteome</keyword>
<proteinExistence type="inferred from homology"/>
<dbReference type="Gene3D" id="2.30.30.110">
    <property type="match status" value="1"/>
</dbReference>
<dbReference type="AlphaFoldDB" id="A0A931N224"/>
<dbReference type="PANTHER" id="PTHR33988">
    <property type="entry name" value="ENDORIBONUCLEASE MAZF-RELATED"/>
    <property type="match status" value="1"/>
</dbReference>
<comment type="caution">
    <text evidence="3">The sequence shown here is derived from an EMBL/GenBank/DDBJ whole genome shotgun (WGS) entry which is preliminary data.</text>
</comment>
<protein>
    <submittedName>
        <fullName evidence="3">Type II toxin-antitoxin system PemK/MazF family toxin</fullName>
    </submittedName>
</protein>
<dbReference type="PANTHER" id="PTHR33988:SF2">
    <property type="entry name" value="ENDORIBONUCLEASE MAZF"/>
    <property type="match status" value="1"/>
</dbReference>
<dbReference type="GO" id="GO:0016075">
    <property type="term" value="P:rRNA catabolic process"/>
    <property type="evidence" value="ECO:0007669"/>
    <property type="project" value="TreeGrafter"/>
</dbReference>
<dbReference type="GO" id="GO:0006402">
    <property type="term" value="P:mRNA catabolic process"/>
    <property type="evidence" value="ECO:0007669"/>
    <property type="project" value="TreeGrafter"/>
</dbReference>
<reference evidence="3" key="1">
    <citation type="submission" date="2020-11" db="EMBL/GenBank/DDBJ databases">
        <title>Nocardia NEAU-351.nov., a novel actinomycete isolated from the cow dung.</title>
        <authorList>
            <person name="Zhang X."/>
        </authorList>
    </citation>
    <scope>NUCLEOTIDE SEQUENCE</scope>
    <source>
        <strain evidence="3">NEAU-351</strain>
    </source>
</reference>
<dbReference type="RefSeq" id="WP_196151351.1">
    <property type="nucleotide sequence ID" value="NZ_JADMLG010000009.1"/>
</dbReference>